<gene>
    <name evidence="4" type="ORF">C8D97_101345</name>
</gene>
<dbReference type="GO" id="GO:1904680">
    <property type="term" value="F:peptide transmembrane transporter activity"/>
    <property type="evidence" value="ECO:0007669"/>
    <property type="project" value="TreeGrafter"/>
</dbReference>
<dbReference type="RefSeq" id="WP_109761605.1">
    <property type="nucleotide sequence ID" value="NZ_QGGU01000001.1"/>
</dbReference>
<comment type="caution">
    <text evidence="4">The sequence shown here is derived from an EMBL/GenBank/DDBJ whole genome shotgun (WGS) entry which is preliminary data.</text>
</comment>
<dbReference type="PIRSF" id="PIRSF002741">
    <property type="entry name" value="MppA"/>
    <property type="match status" value="1"/>
</dbReference>
<evidence type="ECO:0000256" key="2">
    <source>
        <dbReference type="ARBA" id="ARBA00022729"/>
    </source>
</evidence>
<evidence type="ECO:0000259" key="3">
    <source>
        <dbReference type="Pfam" id="PF00496"/>
    </source>
</evidence>
<dbReference type="InterPro" id="IPR000914">
    <property type="entry name" value="SBP_5_dom"/>
</dbReference>
<dbReference type="GO" id="GO:0042938">
    <property type="term" value="P:dipeptide transport"/>
    <property type="evidence" value="ECO:0007669"/>
    <property type="project" value="TreeGrafter"/>
</dbReference>
<dbReference type="CDD" id="cd08493">
    <property type="entry name" value="PBP2_DppA_like"/>
    <property type="match status" value="1"/>
</dbReference>
<dbReference type="Gene3D" id="3.40.190.10">
    <property type="entry name" value="Periplasmic binding protein-like II"/>
    <property type="match status" value="1"/>
</dbReference>
<dbReference type="PANTHER" id="PTHR30290">
    <property type="entry name" value="PERIPLASMIC BINDING COMPONENT OF ABC TRANSPORTER"/>
    <property type="match status" value="1"/>
</dbReference>
<dbReference type="Gene3D" id="3.10.105.10">
    <property type="entry name" value="Dipeptide-binding Protein, Domain 3"/>
    <property type="match status" value="1"/>
</dbReference>
<organism evidence="4 5">
    <name type="scientific">Pleionea mediterranea</name>
    <dbReference type="NCBI Taxonomy" id="523701"/>
    <lineage>
        <taxon>Bacteria</taxon>
        <taxon>Pseudomonadati</taxon>
        <taxon>Pseudomonadota</taxon>
        <taxon>Gammaproteobacteria</taxon>
        <taxon>Oceanospirillales</taxon>
        <taxon>Pleioneaceae</taxon>
        <taxon>Pleionea</taxon>
    </lineage>
</organism>
<dbReference type="GO" id="GO:0030288">
    <property type="term" value="C:outer membrane-bounded periplasmic space"/>
    <property type="evidence" value="ECO:0007669"/>
    <property type="project" value="TreeGrafter"/>
</dbReference>
<evidence type="ECO:0000313" key="5">
    <source>
        <dbReference type="Proteomes" id="UP000245790"/>
    </source>
</evidence>
<feature type="domain" description="Solute-binding protein family 5" evidence="3">
    <location>
        <begin position="91"/>
        <end position="469"/>
    </location>
</feature>
<dbReference type="OrthoDB" id="9801912at2"/>
<dbReference type="PROSITE" id="PS51257">
    <property type="entry name" value="PROKAR_LIPOPROTEIN"/>
    <property type="match status" value="1"/>
</dbReference>
<dbReference type="AlphaFoldDB" id="A0A316G0Q0"/>
<dbReference type="Proteomes" id="UP000245790">
    <property type="component" value="Unassembled WGS sequence"/>
</dbReference>
<keyword evidence="2" id="KW-0732">Signal</keyword>
<name>A0A316G0Q0_9GAMM</name>
<dbReference type="PROSITE" id="PS01040">
    <property type="entry name" value="SBP_BACTERIAL_5"/>
    <property type="match status" value="1"/>
</dbReference>
<protein>
    <submittedName>
        <fullName evidence="4">Dipeptide transport system substrate-binding protein</fullName>
    </submittedName>
</protein>
<reference evidence="4 5" key="1">
    <citation type="submission" date="2018-05" db="EMBL/GenBank/DDBJ databases">
        <title>Genomic Encyclopedia of Type Strains, Phase IV (KMG-IV): sequencing the most valuable type-strain genomes for metagenomic binning, comparative biology and taxonomic classification.</title>
        <authorList>
            <person name="Goeker M."/>
        </authorList>
    </citation>
    <scope>NUCLEOTIDE SEQUENCE [LARGE SCALE GENOMIC DNA]</scope>
    <source>
        <strain evidence="4 5">DSM 25350</strain>
    </source>
</reference>
<evidence type="ECO:0000313" key="4">
    <source>
        <dbReference type="EMBL" id="PWK54491.1"/>
    </source>
</evidence>
<sequence>MQKNFTLFALLNLRDSCQTLFGLTLSIALLLLTGCEKAAIDLDAYNSTLVYCSEGSPDSFDPHTVTIGTAFDASARQIYNRLVAFKPGTVEITPSLAKRWKVNADSTVYTFYLRKNVSFHSNEFFTPTRSFNADDVLFSFNRQKNTSHPYHRVGNRDFAYFNFQSLNTLIKDIRKVDDHTIQFVLTRPYSPFLSVLAMEFTSIMSAEYAKALTDLDQKNNIIHHPIGTGPFQFVRYQADAYIRYRAHPDYWRGKETIEHLVFAITPDPSLRFARVTAEECDVMSNPLPIHLKALEQTQATDVISQRGLNIAYWSFNTRKPPLDNKLVRQALNYAVNRKAILEAVYYGSAEIAKNPIPPDMWSYNDNIQGYDYNPQLARNLLYKAGLPDGFSIDIYTFPEQRAYNPNTIKTAELIQQDLKDIGVTAQIVTYEVGTFLQRVKSGEHDTSLQGWIADNGDPDNFFGSLLSCEATIPGQNSAFWCHEEFDAIIQDAKTISKKSQRAKLYKRAQEIFKEEAPWLTIAHTRQNLIVNQRVKNLEMSLSGGIFFSGVSLEPQVADDKPL</sequence>
<dbReference type="SUPFAM" id="SSF53850">
    <property type="entry name" value="Periplasmic binding protein-like II"/>
    <property type="match status" value="1"/>
</dbReference>
<dbReference type="InterPro" id="IPR030678">
    <property type="entry name" value="Peptide/Ni-bd"/>
</dbReference>
<dbReference type="GO" id="GO:0043190">
    <property type="term" value="C:ATP-binding cassette (ABC) transporter complex"/>
    <property type="evidence" value="ECO:0007669"/>
    <property type="project" value="InterPro"/>
</dbReference>
<dbReference type="EMBL" id="QGGU01000001">
    <property type="protein sequence ID" value="PWK54491.1"/>
    <property type="molecule type" value="Genomic_DNA"/>
</dbReference>
<keyword evidence="5" id="KW-1185">Reference proteome</keyword>
<evidence type="ECO:0000256" key="1">
    <source>
        <dbReference type="ARBA" id="ARBA00005695"/>
    </source>
</evidence>
<dbReference type="InterPro" id="IPR039424">
    <property type="entry name" value="SBP_5"/>
</dbReference>
<dbReference type="PANTHER" id="PTHR30290:SF38">
    <property type="entry name" value="D,D-DIPEPTIDE-BINDING PERIPLASMIC PROTEIN DDPA-RELATED"/>
    <property type="match status" value="1"/>
</dbReference>
<proteinExistence type="inferred from homology"/>
<dbReference type="Pfam" id="PF00496">
    <property type="entry name" value="SBP_bac_5"/>
    <property type="match status" value="1"/>
</dbReference>
<dbReference type="InterPro" id="IPR023765">
    <property type="entry name" value="SBP_5_CS"/>
</dbReference>
<comment type="similarity">
    <text evidence="1">Belongs to the bacterial solute-binding protein 5 family.</text>
</comment>
<accession>A0A316G0Q0</accession>
<dbReference type="Gene3D" id="3.90.76.10">
    <property type="entry name" value="Dipeptide-binding Protein, Domain 1"/>
    <property type="match status" value="1"/>
</dbReference>